<proteinExistence type="predicted"/>
<dbReference type="Gene3D" id="3.10.20.30">
    <property type="match status" value="1"/>
</dbReference>
<dbReference type="InterPro" id="IPR010035">
    <property type="entry name" value="Thi_S"/>
</dbReference>
<dbReference type="InterPro" id="IPR016155">
    <property type="entry name" value="Mopterin_synth/thiamin_S_b"/>
</dbReference>
<gene>
    <name evidence="1" type="ORF">S01H1_44787</name>
</gene>
<evidence type="ECO:0008006" key="2">
    <source>
        <dbReference type="Google" id="ProtNLM"/>
    </source>
</evidence>
<dbReference type="SUPFAM" id="SSF54285">
    <property type="entry name" value="MoaD/ThiS"/>
    <property type="match status" value="1"/>
</dbReference>
<dbReference type="PANTHER" id="PTHR34472">
    <property type="entry name" value="SULFUR CARRIER PROTEIN THIS"/>
    <property type="match status" value="1"/>
</dbReference>
<name>X0VG46_9ZZZZ</name>
<dbReference type="CDD" id="cd00565">
    <property type="entry name" value="Ubl_ThiS"/>
    <property type="match status" value="1"/>
</dbReference>
<dbReference type="InterPro" id="IPR012675">
    <property type="entry name" value="Beta-grasp_dom_sf"/>
</dbReference>
<comment type="caution">
    <text evidence="1">The sequence shown here is derived from an EMBL/GenBank/DDBJ whole genome shotgun (WGS) entry which is preliminary data.</text>
</comment>
<evidence type="ECO:0000313" key="1">
    <source>
        <dbReference type="EMBL" id="GAG10192.1"/>
    </source>
</evidence>
<dbReference type="EMBL" id="BARS01028584">
    <property type="protein sequence ID" value="GAG10192.1"/>
    <property type="molecule type" value="Genomic_DNA"/>
</dbReference>
<protein>
    <recommendedName>
        <fullName evidence="2">Thiamine biosynthesis protein ThiS</fullName>
    </recommendedName>
</protein>
<reference evidence="1" key="1">
    <citation type="journal article" date="2014" name="Front. Microbiol.">
        <title>High frequency of phylogenetically diverse reductive dehalogenase-homologous genes in deep subseafloor sedimentary metagenomes.</title>
        <authorList>
            <person name="Kawai M."/>
            <person name="Futagami T."/>
            <person name="Toyoda A."/>
            <person name="Takaki Y."/>
            <person name="Nishi S."/>
            <person name="Hori S."/>
            <person name="Arai W."/>
            <person name="Tsubouchi T."/>
            <person name="Morono Y."/>
            <person name="Uchiyama I."/>
            <person name="Ito T."/>
            <person name="Fujiyama A."/>
            <person name="Inagaki F."/>
            <person name="Takami H."/>
        </authorList>
    </citation>
    <scope>NUCLEOTIDE SEQUENCE</scope>
    <source>
        <strain evidence="1">Expedition CK06-06</strain>
    </source>
</reference>
<sequence length="66" mass="7172">MQVRVNGEWKDLGKQTSVAALLGELSLNPLRVAVERNKQLVPRSVHTDTMLCDADELEIVTLVGGG</sequence>
<dbReference type="AlphaFoldDB" id="X0VG46"/>
<organism evidence="1">
    <name type="scientific">marine sediment metagenome</name>
    <dbReference type="NCBI Taxonomy" id="412755"/>
    <lineage>
        <taxon>unclassified sequences</taxon>
        <taxon>metagenomes</taxon>
        <taxon>ecological metagenomes</taxon>
    </lineage>
</organism>
<dbReference type="InterPro" id="IPR003749">
    <property type="entry name" value="ThiS/MoaD-like"/>
</dbReference>
<dbReference type="NCBIfam" id="TIGR01683">
    <property type="entry name" value="thiS"/>
    <property type="match status" value="1"/>
</dbReference>
<dbReference type="Pfam" id="PF02597">
    <property type="entry name" value="ThiS"/>
    <property type="match status" value="1"/>
</dbReference>
<accession>X0VG46</accession>
<dbReference type="PANTHER" id="PTHR34472:SF1">
    <property type="entry name" value="SULFUR CARRIER PROTEIN THIS"/>
    <property type="match status" value="1"/>
</dbReference>